<comment type="function">
    <text evidence="4">Exhibits S-adenosyl-L-methionine-dependent methyltransferase activity.</text>
</comment>
<organism evidence="5 6">
    <name type="scientific">Pseudomonas sessilinigenes</name>
    <dbReference type="NCBI Taxonomy" id="658629"/>
    <lineage>
        <taxon>Bacteria</taxon>
        <taxon>Pseudomonadati</taxon>
        <taxon>Pseudomonadota</taxon>
        <taxon>Gammaproteobacteria</taxon>
        <taxon>Pseudomonadales</taxon>
        <taxon>Pseudomonadaceae</taxon>
        <taxon>Pseudomonas</taxon>
    </lineage>
</organism>
<reference evidence="5" key="1">
    <citation type="submission" date="2021-06" db="EMBL/GenBank/DDBJ databases">
        <title>Updating the genus Pseudomonas: Description of 43 new species and partition of the Pseudomonas putida group.</title>
        <authorList>
            <person name="Girard L."/>
            <person name="Lood C."/>
            <person name="Vandamme P."/>
            <person name="Rokni-Zadeh H."/>
            <person name="van Noort V."/>
            <person name="Hofte M."/>
            <person name="Lavigne R."/>
            <person name="De Mot R."/>
        </authorList>
    </citation>
    <scope>NUCLEOTIDE SEQUENCE</scope>
    <source>
        <strain evidence="5">CMR12a</strain>
    </source>
</reference>
<dbReference type="PANTHER" id="PTHR43619:SF2">
    <property type="entry name" value="S-ADENOSYL-L-METHIONINE-DEPENDENT METHYLTRANSFERASES SUPERFAMILY PROTEIN"/>
    <property type="match status" value="1"/>
</dbReference>
<dbReference type="InterPro" id="IPR029063">
    <property type="entry name" value="SAM-dependent_MTases_sf"/>
</dbReference>
<keyword evidence="2 4" id="KW-0489">Methyltransferase</keyword>
<dbReference type="EC" id="2.1.1.-" evidence="4"/>
<dbReference type="GO" id="GO:0008168">
    <property type="term" value="F:methyltransferase activity"/>
    <property type="evidence" value="ECO:0007669"/>
    <property type="project" value="UniProtKB-KW"/>
</dbReference>
<name>A0ABX8MH22_9PSED</name>
<evidence type="ECO:0000256" key="2">
    <source>
        <dbReference type="ARBA" id="ARBA00022603"/>
    </source>
</evidence>
<dbReference type="RefSeq" id="WP_124346839.1">
    <property type="nucleotide sequence ID" value="NZ_CP027706.1"/>
</dbReference>
<dbReference type="Pfam" id="PF04072">
    <property type="entry name" value="LCM"/>
    <property type="match status" value="1"/>
</dbReference>
<dbReference type="EMBL" id="CP077074">
    <property type="protein sequence ID" value="QXH37802.1"/>
    <property type="molecule type" value="Genomic_DNA"/>
</dbReference>
<proteinExistence type="inferred from homology"/>
<gene>
    <name evidence="5" type="ORF">KSS89_16015</name>
</gene>
<protein>
    <recommendedName>
        <fullName evidence="4">S-adenosyl-L-methionine-dependent methyltransferase</fullName>
        <ecNumber evidence="4">2.1.1.-</ecNumber>
    </recommendedName>
</protein>
<dbReference type="SUPFAM" id="SSF53335">
    <property type="entry name" value="S-adenosyl-L-methionine-dependent methyltransferases"/>
    <property type="match status" value="1"/>
</dbReference>
<dbReference type="InterPro" id="IPR011610">
    <property type="entry name" value="SAM_mthyl_Trfase_ML2640-like"/>
</dbReference>
<keyword evidence="4" id="KW-0949">S-adenosyl-L-methionine</keyword>
<dbReference type="InterPro" id="IPR007213">
    <property type="entry name" value="Ppm1/Ppm2/Tcmp"/>
</dbReference>
<dbReference type="Gene3D" id="3.40.50.150">
    <property type="entry name" value="Vaccinia Virus protein VP39"/>
    <property type="match status" value="1"/>
</dbReference>
<keyword evidence="6" id="KW-1185">Reference proteome</keyword>
<evidence type="ECO:0000313" key="6">
    <source>
        <dbReference type="Proteomes" id="UP000693952"/>
    </source>
</evidence>
<keyword evidence="3 5" id="KW-0808">Transferase</keyword>
<dbReference type="NCBIfam" id="TIGR00027">
    <property type="entry name" value="mthyl_TIGR00027"/>
    <property type="match status" value="1"/>
</dbReference>
<dbReference type="PANTHER" id="PTHR43619">
    <property type="entry name" value="S-ADENOSYL-L-METHIONINE-DEPENDENT METHYLTRANSFERASE YKTD-RELATED"/>
    <property type="match status" value="1"/>
</dbReference>
<evidence type="ECO:0000256" key="3">
    <source>
        <dbReference type="ARBA" id="ARBA00022679"/>
    </source>
</evidence>
<evidence type="ECO:0000256" key="1">
    <source>
        <dbReference type="ARBA" id="ARBA00008138"/>
    </source>
</evidence>
<dbReference type="Proteomes" id="UP000693952">
    <property type="component" value="Chromosome"/>
</dbReference>
<evidence type="ECO:0000313" key="5">
    <source>
        <dbReference type="EMBL" id="QXH37802.1"/>
    </source>
</evidence>
<sequence>MDNAAASWTAVYTSISRAAHQVLDPPPRVIDDPVAVGLVEGSRAEELLACADDFRSPIQCLARSLFIMRSRFAEDELYEAVRAGAGQYILLGAGLDTFAYRQPEWARQVRIIEVDHPASQARKQDYLRGAGIEIGQNVHFCPLDFEATKLSQGLATCGFDPQVPTFLSWLGVTQYLQLAAITRTLLDIQAFARGSRMVFSFIVADTDLDGVDAQAVQFFSQLAAARGEPWMTRFEPERLQQRLLDLGFAEVRSIDPGELERRYFAGREDQLRAPLFERLMRVRV</sequence>
<comment type="similarity">
    <text evidence="1 4">Belongs to the UPF0677 family.</text>
</comment>
<evidence type="ECO:0000256" key="4">
    <source>
        <dbReference type="RuleBase" id="RU362030"/>
    </source>
</evidence>
<accession>A0ABX8MH22</accession>
<dbReference type="GO" id="GO:0032259">
    <property type="term" value="P:methylation"/>
    <property type="evidence" value="ECO:0007669"/>
    <property type="project" value="UniProtKB-KW"/>
</dbReference>